<reference evidence="1 2" key="1">
    <citation type="submission" date="2016-01" db="EMBL/GenBank/DDBJ databases">
        <authorList>
            <person name="Manzoor S."/>
        </authorList>
    </citation>
    <scope>NUCLEOTIDE SEQUENCE [LARGE SCALE GENOMIC DNA]</scope>
    <source>
        <strain evidence="1">Methanoculleus sp MAB1</strain>
    </source>
</reference>
<dbReference type="Proteomes" id="UP000069850">
    <property type="component" value="Chromosome 1"/>
</dbReference>
<proteinExistence type="predicted"/>
<accession>A0A0X3BRQ6</accession>
<dbReference type="AlphaFoldDB" id="A0A0X3BRQ6"/>
<dbReference type="EMBL" id="LT158599">
    <property type="protein sequence ID" value="CVK34155.1"/>
    <property type="molecule type" value="Genomic_DNA"/>
</dbReference>
<evidence type="ECO:0000313" key="1">
    <source>
        <dbReference type="EMBL" id="CVK34155.1"/>
    </source>
</evidence>
<protein>
    <submittedName>
        <fullName evidence="1">Uncharacterized protein</fullName>
    </submittedName>
</protein>
<sequence>MVGLRSIVFLPGKRSCSLSGAIDEDTTGSLWEFIMPRTGFSLGNARALLPPPSGASHLLLSMKTSPGWRPGGSPALFYRASNPACAGRGRAPSPVPPGATPTIVHRPGSQESVASWSLHGHHCLTRAAGDPHQNPQSKMKWSTSGAFHLILSMQYHLTRRARSREVRLLGGRVPFAFFASSREVAIARPASGPAT</sequence>
<gene>
    <name evidence="1" type="ORF">MMAB1_2942</name>
</gene>
<evidence type="ECO:0000313" key="2">
    <source>
        <dbReference type="Proteomes" id="UP000069850"/>
    </source>
</evidence>
<organism evidence="1 2">
    <name type="scientific">Methanoculleus bourgensis</name>
    <dbReference type="NCBI Taxonomy" id="83986"/>
    <lineage>
        <taxon>Archaea</taxon>
        <taxon>Methanobacteriati</taxon>
        <taxon>Methanobacteriota</taxon>
        <taxon>Stenosarchaea group</taxon>
        <taxon>Methanomicrobia</taxon>
        <taxon>Methanomicrobiales</taxon>
        <taxon>Methanomicrobiaceae</taxon>
        <taxon>Methanoculleus</taxon>
    </lineage>
</organism>
<name>A0A0X3BRQ6_9EURY</name>
<dbReference type="KEGG" id="mema:MMAB1_2942"/>